<evidence type="ECO:0000313" key="2">
    <source>
        <dbReference type="EMBL" id="MCC3268743.1"/>
    </source>
</evidence>
<organism evidence="2 3">
    <name type="scientific">Arthrobacter gengyunqii</name>
    <dbReference type="NCBI Taxonomy" id="2886940"/>
    <lineage>
        <taxon>Bacteria</taxon>
        <taxon>Bacillati</taxon>
        <taxon>Actinomycetota</taxon>
        <taxon>Actinomycetes</taxon>
        <taxon>Micrococcales</taxon>
        <taxon>Micrococcaceae</taxon>
        <taxon>Arthrobacter</taxon>
    </lineage>
</organism>
<reference evidence="2" key="1">
    <citation type="submission" date="2021-10" db="EMBL/GenBank/DDBJ databases">
        <title>Novel species in genus Arthrobacter.</title>
        <authorList>
            <person name="Liu Y."/>
        </authorList>
    </citation>
    <scope>NUCLEOTIDE SEQUENCE</scope>
    <source>
        <strain evidence="2">Zg-Y809</strain>
    </source>
</reference>
<dbReference type="Pfam" id="PF01636">
    <property type="entry name" value="APH"/>
    <property type="match status" value="1"/>
</dbReference>
<dbReference type="InterPro" id="IPR002575">
    <property type="entry name" value="Aminoglycoside_PTrfase"/>
</dbReference>
<dbReference type="EMBL" id="JAJFZP010000005">
    <property type="protein sequence ID" value="MCC3268743.1"/>
    <property type="molecule type" value="Genomic_DNA"/>
</dbReference>
<evidence type="ECO:0000259" key="1">
    <source>
        <dbReference type="Pfam" id="PF01636"/>
    </source>
</evidence>
<comment type="caution">
    <text evidence="2">The sequence shown here is derived from an EMBL/GenBank/DDBJ whole genome shotgun (WGS) entry which is preliminary data.</text>
</comment>
<accession>A0A9X1LZX4</accession>
<gene>
    <name evidence="2" type="ORF">LJ751_05125</name>
</gene>
<protein>
    <submittedName>
        <fullName evidence="2">Phosphotransferase</fullName>
    </submittedName>
</protein>
<proteinExistence type="predicted"/>
<dbReference type="AlphaFoldDB" id="A0A9X1LZX4"/>
<evidence type="ECO:0000313" key="3">
    <source>
        <dbReference type="Proteomes" id="UP001139264"/>
    </source>
</evidence>
<dbReference type="RefSeq" id="WP_227907218.1">
    <property type="nucleotide sequence ID" value="NZ_CP095461.1"/>
</dbReference>
<sequence>MATSPTETWKALRSVWPALAWDKAQFRRGAFHHVAVLGEDAVVRVVYGPHHVQSTEGEAGNLAAFTHAGLPFRIPAVLQDLFHGPDWSAQINSYVPGDHRPLEAWAAVREPLALVLAELAALDPLSGGGLRPVRAWCGAENWPTVVAGITVALPRGEAKAAARVVADVLAAEEWVIPAVVHGDLGLHNVLWDGTALSGLVDFDNACLGDPAMDLAPLVGAFGAAAVADIADADLVARAQLHRASLSLQVAAAAELSGDGELRDFALGNFSDRFRSGTLYDPGPQRIV</sequence>
<dbReference type="InterPro" id="IPR011009">
    <property type="entry name" value="Kinase-like_dom_sf"/>
</dbReference>
<dbReference type="SUPFAM" id="SSF56112">
    <property type="entry name" value="Protein kinase-like (PK-like)"/>
    <property type="match status" value="1"/>
</dbReference>
<dbReference type="Proteomes" id="UP001139264">
    <property type="component" value="Unassembled WGS sequence"/>
</dbReference>
<dbReference type="Gene3D" id="3.90.1200.10">
    <property type="match status" value="1"/>
</dbReference>
<feature type="domain" description="Aminoglycoside phosphotransferase" evidence="1">
    <location>
        <begin position="39"/>
        <end position="234"/>
    </location>
</feature>
<name>A0A9X1LZX4_9MICC</name>